<evidence type="ECO:0000256" key="1">
    <source>
        <dbReference type="ARBA" id="ARBA00022669"/>
    </source>
</evidence>
<feature type="region of interest" description="Disordered" evidence="4">
    <location>
        <begin position="102"/>
        <end position="157"/>
    </location>
</feature>
<name>A0A9Q9DQY1_CURCL</name>
<dbReference type="InterPro" id="IPR018392">
    <property type="entry name" value="LysM"/>
</dbReference>
<sequence length="388" mass="40427">MLSLFSSTKLLLSTSVLNAALVLGAPHLVERDGSSPSLSFDPNTTKYCSWWVDLTSEKDCSSLLAENFIALEDFRRWNPSITANCGGLVVGNSYCVETLDEPAPSTSSSSSVATSTSVKPTLSSSSKPVITTPSTTIKTSTTAPPTTTKPSNGVDTPSPLQPSIAANCDSFYFVKSGDSCENIAKSNGISTAQFLSWNPSAGSDCTGLWANAYACISIIGHTPTSAAPTTTTTGNGIATPSPIQDGMVRNCDSFYMVKSGDTCDKISSSNGITSAQLISWNPAVGSNCGSLWLDTYVCISIVGHTPTTTTKPPATTTKPGNGVATPTPYQTGMTTSCKTFHFVSSGETCATISAKYKITTANFIKWNPAVGSTCSGLWANTYACVATL</sequence>
<evidence type="ECO:0000256" key="5">
    <source>
        <dbReference type="SAM" id="SignalP"/>
    </source>
</evidence>
<dbReference type="AlphaFoldDB" id="A0A9Q9DQY1"/>
<reference evidence="7" key="1">
    <citation type="submission" date="2021-12" db="EMBL/GenBank/DDBJ databases">
        <title>Curvularia clavata genome.</title>
        <authorList>
            <person name="Cao Y."/>
        </authorList>
    </citation>
    <scope>NUCLEOTIDE SEQUENCE</scope>
    <source>
        <strain evidence="7">Yc1106</strain>
    </source>
</reference>
<feature type="compositionally biased region" description="Low complexity" evidence="4">
    <location>
        <begin position="102"/>
        <end position="151"/>
    </location>
</feature>
<dbReference type="GO" id="GO:0008061">
    <property type="term" value="F:chitin binding"/>
    <property type="evidence" value="ECO:0007669"/>
    <property type="project" value="UniProtKB-KW"/>
</dbReference>
<organism evidence="7 8">
    <name type="scientific">Curvularia clavata</name>
    <dbReference type="NCBI Taxonomy" id="95742"/>
    <lineage>
        <taxon>Eukaryota</taxon>
        <taxon>Fungi</taxon>
        <taxon>Dikarya</taxon>
        <taxon>Ascomycota</taxon>
        <taxon>Pezizomycotina</taxon>
        <taxon>Dothideomycetes</taxon>
        <taxon>Pleosporomycetidae</taxon>
        <taxon>Pleosporales</taxon>
        <taxon>Pleosporineae</taxon>
        <taxon>Pleosporaceae</taxon>
        <taxon>Curvularia</taxon>
    </lineage>
</organism>
<feature type="signal peptide" evidence="5">
    <location>
        <begin position="1"/>
        <end position="24"/>
    </location>
</feature>
<dbReference type="Pfam" id="PF01476">
    <property type="entry name" value="LysM"/>
    <property type="match status" value="3"/>
</dbReference>
<feature type="domain" description="LysM" evidence="6">
    <location>
        <begin position="170"/>
        <end position="216"/>
    </location>
</feature>
<keyword evidence="2 5" id="KW-0732">Signal</keyword>
<dbReference type="PROSITE" id="PS51782">
    <property type="entry name" value="LYSM"/>
    <property type="match status" value="3"/>
</dbReference>
<accession>A0A9Q9DQY1</accession>
<feature type="domain" description="LysM" evidence="6">
    <location>
        <begin position="253"/>
        <end position="299"/>
    </location>
</feature>
<dbReference type="SUPFAM" id="SSF54106">
    <property type="entry name" value="LysM domain"/>
    <property type="match status" value="3"/>
</dbReference>
<dbReference type="Proteomes" id="UP001056012">
    <property type="component" value="Chromosome 2"/>
</dbReference>
<feature type="domain" description="LysM" evidence="6">
    <location>
        <begin position="339"/>
        <end position="385"/>
    </location>
</feature>
<evidence type="ECO:0000256" key="4">
    <source>
        <dbReference type="SAM" id="MobiDB-lite"/>
    </source>
</evidence>
<evidence type="ECO:0000313" key="8">
    <source>
        <dbReference type="Proteomes" id="UP001056012"/>
    </source>
</evidence>
<evidence type="ECO:0000313" key="7">
    <source>
        <dbReference type="EMBL" id="USP75520.1"/>
    </source>
</evidence>
<proteinExistence type="predicted"/>
<dbReference type="CDD" id="cd00118">
    <property type="entry name" value="LysM"/>
    <property type="match status" value="3"/>
</dbReference>
<dbReference type="InterPro" id="IPR052210">
    <property type="entry name" value="LysM1-like"/>
</dbReference>
<dbReference type="PANTHER" id="PTHR34997:SF2">
    <property type="entry name" value="LYSM DOMAIN-CONTAINING PROTEIN-RELATED"/>
    <property type="match status" value="1"/>
</dbReference>
<feature type="chain" id="PRO_5040258635" evidence="5">
    <location>
        <begin position="25"/>
        <end position="388"/>
    </location>
</feature>
<keyword evidence="1" id="KW-0147">Chitin-binding</keyword>
<evidence type="ECO:0000256" key="2">
    <source>
        <dbReference type="ARBA" id="ARBA00022729"/>
    </source>
</evidence>
<dbReference type="InterPro" id="IPR036779">
    <property type="entry name" value="LysM_dom_sf"/>
</dbReference>
<gene>
    <name evidence="7" type="ORF">yc1106_02794</name>
</gene>
<dbReference type="Gene3D" id="3.10.350.10">
    <property type="entry name" value="LysM domain"/>
    <property type="match status" value="4"/>
</dbReference>
<evidence type="ECO:0000256" key="3">
    <source>
        <dbReference type="ARBA" id="ARBA00023026"/>
    </source>
</evidence>
<dbReference type="PANTHER" id="PTHR34997">
    <property type="entry name" value="AM15"/>
    <property type="match status" value="1"/>
</dbReference>
<dbReference type="EMBL" id="CP089275">
    <property type="protein sequence ID" value="USP75520.1"/>
    <property type="molecule type" value="Genomic_DNA"/>
</dbReference>
<dbReference type="VEuPathDB" id="FungiDB:yc1106_02794"/>
<evidence type="ECO:0000259" key="6">
    <source>
        <dbReference type="PROSITE" id="PS51782"/>
    </source>
</evidence>
<dbReference type="OrthoDB" id="2281372at2759"/>
<keyword evidence="3" id="KW-0843">Virulence</keyword>
<dbReference type="SMART" id="SM00257">
    <property type="entry name" value="LysM"/>
    <property type="match status" value="3"/>
</dbReference>
<keyword evidence="8" id="KW-1185">Reference proteome</keyword>
<protein>
    <submittedName>
        <fullName evidence="7">Carbohydrate-binding module family 50 protein</fullName>
    </submittedName>
</protein>